<dbReference type="AlphaFoldDB" id="A0A822N119"/>
<organism evidence="7 9">
    <name type="scientific">Vibrio crassostreae</name>
    <dbReference type="NCBI Taxonomy" id="246167"/>
    <lineage>
        <taxon>Bacteria</taxon>
        <taxon>Pseudomonadati</taxon>
        <taxon>Pseudomonadota</taxon>
        <taxon>Gammaproteobacteria</taxon>
        <taxon>Vibrionales</taxon>
        <taxon>Vibrionaceae</taxon>
        <taxon>Vibrio</taxon>
    </lineage>
</organism>
<keyword evidence="3" id="KW-0238">DNA-binding</keyword>
<dbReference type="InterPro" id="IPR005119">
    <property type="entry name" value="LysR_subst-bd"/>
</dbReference>
<dbReference type="Proteomes" id="UP000049077">
    <property type="component" value="Unassembled WGS sequence"/>
</dbReference>
<feature type="domain" description="HTH lysR-type" evidence="5">
    <location>
        <begin position="19"/>
        <end position="76"/>
    </location>
</feature>
<reference evidence="7 8" key="1">
    <citation type="submission" date="2014-06" db="EMBL/GenBank/DDBJ databases">
        <authorList>
            <person name="Le Roux F."/>
        </authorList>
    </citation>
    <scope>NUCLEOTIDE SEQUENCE</scope>
    <source>
        <strain evidence="6 8">J5-4</strain>
        <strain evidence="7">J5-5</strain>
    </source>
</reference>
<dbReference type="InterPro" id="IPR000847">
    <property type="entry name" value="LysR_HTH_N"/>
</dbReference>
<dbReference type="EMBL" id="CCJV01000091">
    <property type="protein sequence ID" value="CDT43039.1"/>
    <property type="molecule type" value="Genomic_DNA"/>
</dbReference>
<gene>
    <name evidence="6" type="ORF">VCR4J5_1610083</name>
    <name evidence="7" type="ORF">VCR5J5_310023</name>
</gene>
<evidence type="ECO:0000256" key="2">
    <source>
        <dbReference type="ARBA" id="ARBA00023015"/>
    </source>
</evidence>
<evidence type="ECO:0000313" key="8">
    <source>
        <dbReference type="Proteomes" id="UP000049077"/>
    </source>
</evidence>
<evidence type="ECO:0000256" key="3">
    <source>
        <dbReference type="ARBA" id="ARBA00023125"/>
    </source>
</evidence>
<dbReference type="PANTHER" id="PTHR30537:SF14">
    <property type="entry name" value="TRANSCRIPTIONAL REGULATOR LYSR FAMILY"/>
    <property type="match status" value="1"/>
</dbReference>
<reference evidence="9" key="2">
    <citation type="submission" date="2014-06" db="EMBL/GenBank/DDBJ databases">
        <authorList>
            <person name="Le Roux Frederique"/>
        </authorList>
    </citation>
    <scope>NUCLEOTIDE SEQUENCE [LARGE SCALE GENOMIC DNA]</scope>
    <source>
        <strain evidence="9">J5-5</strain>
    </source>
</reference>
<dbReference type="FunFam" id="3.40.190.290:FF:000001">
    <property type="entry name" value="Transcriptional regulator, LysR family"/>
    <property type="match status" value="1"/>
</dbReference>
<keyword evidence="2" id="KW-0805">Transcription regulation</keyword>
<dbReference type="FunFam" id="1.10.10.10:FF:000001">
    <property type="entry name" value="LysR family transcriptional regulator"/>
    <property type="match status" value="1"/>
</dbReference>
<dbReference type="EMBL" id="CCJX01000070">
    <property type="protein sequence ID" value="CDT19815.1"/>
    <property type="molecule type" value="Genomic_DNA"/>
</dbReference>
<dbReference type="Proteomes" id="UP000049495">
    <property type="component" value="Unassembled WGS sequence"/>
</dbReference>
<dbReference type="SUPFAM" id="SSF53850">
    <property type="entry name" value="Periplasmic binding protein-like II"/>
    <property type="match status" value="1"/>
</dbReference>
<evidence type="ECO:0000313" key="6">
    <source>
        <dbReference type="EMBL" id="CDT19815.1"/>
    </source>
</evidence>
<dbReference type="SUPFAM" id="SSF46785">
    <property type="entry name" value="Winged helix' DNA-binding domain"/>
    <property type="match status" value="1"/>
</dbReference>
<dbReference type="GO" id="GO:0003700">
    <property type="term" value="F:DNA-binding transcription factor activity"/>
    <property type="evidence" value="ECO:0007669"/>
    <property type="project" value="InterPro"/>
</dbReference>
<dbReference type="Pfam" id="PF00126">
    <property type="entry name" value="HTH_1"/>
    <property type="match status" value="1"/>
</dbReference>
<evidence type="ECO:0000256" key="1">
    <source>
        <dbReference type="ARBA" id="ARBA00009437"/>
    </source>
</evidence>
<evidence type="ECO:0000313" key="9">
    <source>
        <dbReference type="Proteomes" id="UP000049495"/>
    </source>
</evidence>
<proteinExistence type="inferred from homology"/>
<dbReference type="GO" id="GO:0006351">
    <property type="term" value="P:DNA-templated transcription"/>
    <property type="evidence" value="ECO:0007669"/>
    <property type="project" value="TreeGrafter"/>
</dbReference>
<sequence>MFYLILYFRDFKGGLVLTDRAAQMVIFHALIKHEGFTSAAKSLNVSVSHISKQVALLEDSIGIKLVQRTTRSLTLTEAGEVFYQHCEQLFNTVKSAQMDMDSQRDDISGILRVGLSQSFGTLHIIPAIDQLRQLYPQLRIEVHLFDYKVDMIEERLDLWITNNEDLPEGYIAQRLADSQFVVAASPDYLIKAGTPHVPSDLIDHNCLIYRSRERDYTSWAFDNGQENLSVKVAGDYSVDLAEAVRDAAVSGWGVAYLATYLVKEEFRTGKLIQVLPEWRASQLMPFYAVYPSRKNMPKKLSAVIEFIKDHIGSPTYWDKNLKTCVELHR</sequence>
<dbReference type="Pfam" id="PF03466">
    <property type="entry name" value="LysR_substrate"/>
    <property type="match status" value="1"/>
</dbReference>
<dbReference type="InterPro" id="IPR058163">
    <property type="entry name" value="LysR-type_TF_proteobact-type"/>
</dbReference>
<evidence type="ECO:0000259" key="5">
    <source>
        <dbReference type="PROSITE" id="PS50931"/>
    </source>
</evidence>
<dbReference type="PANTHER" id="PTHR30537">
    <property type="entry name" value="HTH-TYPE TRANSCRIPTIONAL REGULATOR"/>
    <property type="match status" value="1"/>
</dbReference>
<accession>A0A822N119</accession>
<dbReference type="Gene3D" id="1.10.10.10">
    <property type="entry name" value="Winged helix-like DNA-binding domain superfamily/Winged helix DNA-binding domain"/>
    <property type="match status" value="1"/>
</dbReference>
<keyword evidence="8" id="KW-1185">Reference proteome</keyword>
<comment type="caution">
    <text evidence="7">The sequence shown here is derived from an EMBL/GenBank/DDBJ whole genome shotgun (WGS) entry which is preliminary data.</text>
</comment>
<dbReference type="GO" id="GO:0043565">
    <property type="term" value="F:sequence-specific DNA binding"/>
    <property type="evidence" value="ECO:0007669"/>
    <property type="project" value="TreeGrafter"/>
</dbReference>
<dbReference type="PROSITE" id="PS50931">
    <property type="entry name" value="HTH_LYSR"/>
    <property type="match status" value="1"/>
</dbReference>
<dbReference type="InterPro" id="IPR036388">
    <property type="entry name" value="WH-like_DNA-bd_sf"/>
</dbReference>
<evidence type="ECO:0000256" key="4">
    <source>
        <dbReference type="ARBA" id="ARBA00023163"/>
    </source>
</evidence>
<name>A0A822N119_9VIBR</name>
<comment type="similarity">
    <text evidence="1">Belongs to the LysR transcriptional regulatory family.</text>
</comment>
<dbReference type="Gene3D" id="3.40.190.290">
    <property type="match status" value="1"/>
</dbReference>
<dbReference type="CDD" id="cd08422">
    <property type="entry name" value="PBP2_CrgA_like"/>
    <property type="match status" value="1"/>
</dbReference>
<keyword evidence="4" id="KW-0804">Transcription</keyword>
<dbReference type="InterPro" id="IPR036390">
    <property type="entry name" value="WH_DNA-bd_sf"/>
</dbReference>
<protein>
    <submittedName>
        <fullName evidence="7">Transcriptional regulator, LysR family</fullName>
    </submittedName>
</protein>
<evidence type="ECO:0000313" key="7">
    <source>
        <dbReference type="EMBL" id="CDT43039.1"/>
    </source>
</evidence>